<proteinExistence type="predicted"/>
<sequence>MNELKIQDNFFQYVKEGIKNFEIRKKDYGFKDWTKVRLLNIETQETLIVKLKQTKMNTFEIGQYLSELLRTKGNESDFWEYPKRQMLSDVNNFVLEDYFKQGDSLYWYDLELVNE</sequence>
<feature type="domain" description="DUF3850" evidence="1">
    <location>
        <begin position="3"/>
        <end position="41"/>
    </location>
</feature>
<evidence type="ECO:0000259" key="1">
    <source>
        <dbReference type="Pfam" id="PF12961"/>
    </source>
</evidence>
<gene>
    <name evidence="2" type="ORF">ELUMI_v1c05280</name>
</gene>
<dbReference type="OrthoDB" id="1700487at2"/>
<dbReference type="Gene3D" id="2.30.130.30">
    <property type="entry name" value="Hypothetical protein"/>
    <property type="match status" value="1"/>
</dbReference>
<keyword evidence="3" id="KW-1185">Reference proteome</keyword>
<dbReference type="Pfam" id="PF12961">
    <property type="entry name" value="DUF3850"/>
    <property type="match status" value="1"/>
</dbReference>
<name>A0A2K8NTT3_9MOLU</name>
<evidence type="ECO:0000313" key="2">
    <source>
        <dbReference type="EMBL" id="ATZ17252.1"/>
    </source>
</evidence>
<dbReference type="AlphaFoldDB" id="A0A2K8NTT3"/>
<dbReference type="RefSeq" id="WP_025734678.1">
    <property type="nucleotide sequence ID" value="NZ_CP024963.1"/>
</dbReference>
<dbReference type="EMBL" id="CP024963">
    <property type="protein sequence ID" value="ATZ17252.1"/>
    <property type="molecule type" value="Genomic_DNA"/>
</dbReference>
<dbReference type="SUPFAM" id="SSF88697">
    <property type="entry name" value="PUA domain-like"/>
    <property type="match status" value="1"/>
</dbReference>
<accession>A0A2K8NTT3</accession>
<dbReference type="KEGG" id="elj:ELUMI_v1c05280"/>
<evidence type="ECO:0000313" key="3">
    <source>
        <dbReference type="Proteomes" id="UP000232063"/>
    </source>
</evidence>
<organism evidence="2 3">
    <name type="scientific">Williamsoniiplasma luminosum</name>
    <dbReference type="NCBI Taxonomy" id="214888"/>
    <lineage>
        <taxon>Bacteria</taxon>
        <taxon>Bacillati</taxon>
        <taxon>Mycoplasmatota</taxon>
        <taxon>Mollicutes</taxon>
        <taxon>Entomoplasmatales</taxon>
        <taxon>Williamsoniiplasma</taxon>
    </lineage>
</organism>
<reference evidence="2 3" key="1">
    <citation type="submission" date="2017-11" db="EMBL/GenBank/DDBJ databases">
        <title>Genome sequence of Entomoplasma luminosum PIMN-1 (ATCC 49195).</title>
        <authorList>
            <person name="Lo W.-S."/>
            <person name="Gasparich G.E."/>
            <person name="Kuo C.-H."/>
        </authorList>
    </citation>
    <scope>NUCLEOTIDE SEQUENCE [LARGE SCALE GENOMIC DNA]</scope>
    <source>
        <strain evidence="2 3">PIMN-1</strain>
    </source>
</reference>
<dbReference type="InterPro" id="IPR039440">
    <property type="entry name" value="DUF3850"/>
</dbReference>
<protein>
    <recommendedName>
        <fullName evidence="1">DUF3850 domain-containing protein</fullName>
    </recommendedName>
</protein>
<dbReference type="Proteomes" id="UP000232063">
    <property type="component" value="Chromosome"/>
</dbReference>
<dbReference type="InterPro" id="IPR015947">
    <property type="entry name" value="PUA-like_sf"/>
</dbReference>